<dbReference type="SMART" id="SM00800">
    <property type="entry name" value="uDENN"/>
    <property type="match status" value="1"/>
</dbReference>
<sequence length="846" mass="94418">MKKILAVQRLRNTEEVLNSVMAETEESGNPGWRSSISLPSVAFSSRDDGCDSPLKRIQNSVSRVLKGFSQPSDKKCLAYNPEVLTKQKRQWASFQLQSLRSFKEPSKLFETMVVVGLHPSFDVRTLGRQLTAWKNDVSEKVLFSLDHKNCSCIEPGLEPQVLFAYPPEKQLPLKYKDLLSFCFPGGVEIHAVERSPSMSELNEILLGQEHLKQSDLSFVFRLQVADNSTLYGCCVLVEELVDKPSRLISMISDSQPVSSCLGRYVFTTRRCYCIISRLPFFELHFGILNSIFLEERLERLTKIISVLDLGAPDPVSKVEGLEENSTIMSLKHASEDEMNESVITSQSSFGEAPTSRMTDTGSVIIHSDTEGSSLSFRDDTDDSLTTASYERDTPMSEKEAAVTQLNSESSDLENENSSISKPTVEKFIPGAVWPLLWCHKHDGSEPSSSLQGSPCEDRYFRSDNDQADTEEPSISDQDEYSRHSDILEWTKANNHGSLQIICEYEKLTLPPRGSKITFHPLEHLHPLEFCRLGEGVLHISGSSLDIRSCSTKLETIEAQNALMVEEEAIALSAWTISCLCGSLRLEHVLTLFAGALLEKQIVFVCSNLFFSLCTTLSSSLPPGPNRATYSSSVPLTVSLELKSTGPMLLSSCQGILSASVLSLIPVIRPYQWQSLLMPVLPNDMLDFLDAPVPYIVGVQSKRSDVQSKLTNAIVVDISKNQVKSTSMPQLPKQKELLISLAPYHAKLVGESYLGRKRPIYECTDVQVEAAKGFLEVLRNYLDSLCGNLRSHTITNVQSNDDKVSLLLRESFIDSFPNRDRPFMKLFVDTQLFSVHTDLALSLYQKD</sequence>
<dbReference type="PROSITE" id="PS50211">
    <property type="entry name" value="DENN"/>
    <property type="match status" value="1"/>
</dbReference>
<dbReference type="EMBL" id="JAKOGI010000381">
    <property type="protein sequence ID" value="KAJ8435854.1"/>
    <property type="molecule type" value="Genomic_DNA"/>
</dbReference>
<dbReference type="Proteomes" id="UP001153076">
    <property type="component" value="Unassembled WGS sequence"/>
</dbReference>
<dbReference type="Gene3D" id="3.40.50.11500">
    <property type="match status" value="1"/>
</dbReference>
<evidence type="ECO:0000256" key="1">
    <source>
        <dbReference type="SAM" id="MobiDB-lite"/>
    </source>
</evidence>
<reference evidence="3" key="1">
    <citation type="submission" date="2022-04" db="EMBL/GenBank/DDBJ databases">
        <title>Carnegiea gigantea Genome sequencing and assembly v2.</title>
        <authorList>
            <person name="Copetti D."/>
            <person name="Sanderson M.J."/>
            <person name="Burquez A."/>
            <person name="Wojciechowski M.F."/>
        </authorList>
    </citation>
    <scope>NUCLEOTIDE SEQUENCE</scope>
    <source>
        <strain evidence="3">SGP5-SGP5p</strain>
        <tissue evidence="3">Aerial part</tissue>
    </source>
</reference>
<protein>
    <recommendedName>
        <fullName evidence="2">UDENN domain-containing protein</fullName>
    </recommendedName>
</protein>
<feature type="domain" description="UDENN" evidence="2">
    <location>
        <begin position="138"/>
        <end position="846"/>
    </location>
</feature>
<evidence type="ECO:0000313" key="3">
    <source>
        <dbReference type="EMBL" id="KAJ8435854.1"/>
    </source>
</evidence>
<evidence type="ECO:0000313" key="4">
    <source>
        <dbReference type="Proteomes" id="UP001153076"/>
    </source>
</evidence>
<dbReference type="InterPro" id="IPR037516">
    <property type="entry name" value="Tripartite_DENN"/>
</dbReference>
<dbReference type="Pfam" id="PF02141">
    <property type="entry name" value="DENN"/>
    <property type="match status" value="1"/>
</dbReference>
<dbReference type="OrthoDB" id="6019893at2759"/>
<feature type="compositionally biased region" description="Basic and acidic residues" evidence="1">
    <location>
        <begin position="389"/>
        <end position="400"/>
    </location>
</feature>
<feature type="region of interest" description="Disordered" evidence="1">
    <location>
        <begin position="340"/>
        <end position="419"/>
    </location>
</feature>
<dbReference type="Gene3D" id="3.30.450.200">
    <property type="match status" value="1"/>
</dbReference>
<dbReference type="InterPro" id="IPR043153">
    <property type="entry name" value="DENN_C"/>
</dbReference>
<evidence type="ECO:0000259" key="2">
    <source>
        <dbReference type="PROSITE" id="PS50211"/>
    </source>
</evidence>
<dbReference type="AlphaFoldDB" id="A0A9Q1QBR9"/>
<dbReference type="Pfam" id="PF03456">
    <property type="entry name" value="uDENN"/>
    <property type="match status" value="1"/>
</dbReference>
<organism evidence="3 4">
    <name type="scientific">Carnegiea gigantea</name>
    <dbReference type="NCBI Taxonomy" id="171969"/>
    <lineage>
        <taxon>Eukaryota</taxon>
        <taxon>Viridiplantae</taxon>
        <taxon>Streptophyta</taxon>
        <taxon>Embryophyta</taxon>
        <taxon>Tracheophyta</taxon>
        <taxon>Spermatophyta</taxon>
        <taxon>Magnoliopsida</taxon>
        <taxon>eudicotyledons</taxon>
        <taxon>Gunneridae</taxon>
        <taxon>Pentapetalae</taxon>
        <taxon>Caryophyllales</taxon>
        <taxon>Cactineae</taxon>
        <taxon>Cactaceae</taxon>
        <taxon>Cactoideae</taxon>
        <taxon>Echinocereeae</taxon>
        <taxon>Carnegiea</taxon>
    </lineage>
</organism>
<gene>
    <name evidence="3" type="ORF">Cgig2_029609</name>
</gene>
<keyword evidence="4" id="KW-1185">Reference proteome</keyword>
<dbReference type="SMART" id="SM00799">
    <property type="entry name" value="DENN"/>
    <property type="match status" value="1"/>
</dbReference>
<accession>A0A9Q1QBR9</accession>
<dbReference type="InterPro" id="IPR005113">
    <property type="entry name" value="uDENN_dom"/>
</dbReference>
<dbReference type="InterPro" id="IPR001194">
    <property type="entry name" value="cDENN_dom"/>
</dbReference>
<comment type="caution">
    <text evidence="3">The sequence shown here is derived from an EMBL/GenBank/DDBJ whole genome shotgun (WGS) entry which is preliminary data.</text>
</comment>
<proteinExistence type="predicted"/>
<dbReference type="PANTHER" id="PTHR15288:SF4">
    <property type="entry name" value="OS02G0777100 PROTEIN"/>
    <property type="match status" value="1"/>
</dbReference>
<dbReference type="InterPro" id="IPR051942">
    <property type="entry name" value="DENN_domain_containing_2"/>
</dbReference>
<feature type="region of interest" description="Disordered" evidence="1">
    <location>
        <begin position="445"/>
        <end position="481"/>
    </location>
</feature>
<feature type="compositionally biased region" description="Acidic residues" evidence="1">
    <location>
        <begin position="465"/>
        <end position="478"/>
    </location>
</feature>
<name>A0A9Q1QBR9_9CARY</name>
<feature type="compositionally biased region" description="Polar residues" evidence="1">
    <location>
        <begin position="341"/>
        <end position="361"/>
    </location>
</feature>
<dbReference type="PANTHER" id="PTHR15288">
    <property type="entry name" value="DENN DOMAIN-CONTAINING PROTEIN 2"/>
    <property type="match status" value="1"/>
</dbReference>
<feature type="compositionally biased region" description="Basic and acidic residues" evidence="1">
    <location>
        <begin position="455"/>
        <end position="464"/>
    </location>
</feature>